<keyword evidence="2" id="KW-1185">Reference proteome</keyword>
<dbReference type="AlphaFoldDB" id="A0AAD8XG86"/>
<dbReference type="EMBL" id="JAHMHS010000062">
    <property type="protein sequence ID" value="KAK1723658.1"/>
    <property type="molecule type" value="Genomic_DNA"/>
</dbReference>
<name>A0AAD8XG86_GLOAC</name>
<comment type="caution">
    <text evidence="1">The sequence shown here is derived from an EMBL/GenBank/DDBJ whole genome shotgun (WGS) entry which is preliminary data.</text>
</comment>
<protein>
    <submittedName>
        <fullName evidence="1">Uncharacterized protein</fullName>
    </submittedName>
</protein>
<dbReference type="RefSeq" id="XP_060363713.1">
    <property type="nucleotide sequence ID" value="XM_060502744.1"/>
</dbReference>
<organism evidence="1 2">
    <name type="scientific">Glomerella acutata</name>
    <name type="common">Colletotrichum acutatum</name>
    <dbReference type="NCBI Taxonomy" id="27357"/>
    <lineage>
        <taxon>Eukaryota</taxon>
        <taxon>Fungi</taxon>
        <taxon>Dikarya</taxon>
        <taxon>Ascomycota</taxon>
        <taxon>Pezizomycotina</taxon>
        <taxon>Sordariomycetes</taxon>
        <taxon>Hypocreomycetidae</taxon>
        <taxon>Glomerellales</taxon>
        <taxon>Glomerellaceae</taxon>
        <taxon>Colletotrichum</taxon>
        <taxon>Colletotrichum acutatum species complex</taxon>
    </lineage>
</organism>
<gene>
    <name evidence="1" type="ORF">BDZ83DRAFT_386143</name>
</gene>
<dbReference type="GeneID" id="85386643"/>
<dbReference type="Proteomes" id="UP001244207">
    <property type="component" value="Unassembled WGS sequence"/>
</dbReference>
<evidence type="ECO:0000313" key="2">
    <source>
        <dbReference type="Proteomes" id="UP001244207"/>
    </source>
</evidence>
<accession>A0AAD8XG86</accession>
<evidence type="ECO:0000313" key="1">
    <source>
        <dbReference type="EMBL" id="KAK1723658.1"/>
    </source>
</evidence>
<proteinExistence type="predicted"/>
<reference evidence="1" key="1">
    <citation type="submission" date="2021-12" db="EMBL/GenBank/DDBJ databases">
        <title>Comparative genomics, transcriptomics and evolutionary studies reveal genomic signatures of adaptation to plant cell wall in hemibiotrophic fungi.</title>
        <authorList>
            <consortium name="DOE Joint Genome Institute"/>
            <person name="Baroncelli R."/>
            <person name="Diaz J.F."/>
            <person name="Benocci T."/>
            <person name="Peng M."/>
            <person name="Battaglia E."/>
            <person name="Haridas S."/>
            <person name="Andreopoulos W."/>
            <person name="Labutti K."/>
            <person name="Pangilinan J."/>
            <person name="Floch G.L."/>
            <person name="Makela M.R."/>
            <person name="Henrissat B."/>
            <person name="Grigoriev I.V."/>
            <person name="Crouch J.A."/>
            <person name="De Vries R.P."/>
            <person name="Sukno S.A."/>
            <person name="Thon M.R."/>
        </authorList>
    </citation>
    <scope>NUCLEOTIDE SEQUENCE</scope>
    <source>
        <strain evidence="1">CBS 112980</strain>
    </source>
</reference>
<sequence length="243" mass="26665">MQCDGALASLPILGSFLRQSLIACPPVHPSTTLRDLLAPPPSSWDLQTIFDYSLFWHLAATQTSTPPANANQRHSRSMQDISIPADSSPLFSNGFLLIGYRTLAGGGHPSGPLPRPYQTSPLIVTRCPSRPSPEILGFGAFDSPKTNTSDINLRHSFGASFPMSSLTVIQGELGQDLLASPRLPNNPAGSGWSLRVPMCHGSCQFQAQTSRHYTTMLIYSYMGAMWMERRVRRVRGAREHHHL</sequence>